<dbReference type="SUPFAM" id="SSF52833">
    <property type="entry name" value="Thioredoxin-like"/>
    <property type="match status" value="1"/>
</dbReference>
<dbReference type="InterPro" id="IPR056884">
    <property type="entry name" value="NPHP3-like_N"/>
</dbReference>
<accession>A0AAW0AS73</accession>
<evidence type="ECO:0000313" key="4">
    <source>
        <dbReference type="EMBL" id="KAK7015877.1"/>
    </source>
</evidence>
<evidence type="ECO:0000313" key="5">
    <source>
        <dbReference type="Proteomes" id="UP001383192"/>
    </source>
</evidence>
<evidence type="ECO:0000256" key="1">
    <source>
        <dbReference type="ARBA" id="ARBA00022737"/>
    </source>
</evidence>
<keyword evidence="1" id="KW-0677">Repeat</keyword>
<dbReference type="Pfam" id="PF13417">
    <property type="entry name" value="GST_N_3"/>
    <property type="match status" value="1"/>
</dbReference>
<dbReference type="InterPro" id="IPR036249">
    <property type="entry name" value="Thioredoxin-like_sf"/>
</dbReference>
<dbReference type="SUPFAM" id="SSF52540">
    <property type="entry name" value="P-loop containing nucleoside triphosphate hydrolases"/>
    <property type="match status" value="1"/>
</dbReference>
<dbReference type="PANTHER" id="PTHR10039:SF14">
    <property type="entry name" value="NACHT DOMAIN-CONTAINING PROTEIN"/>
    <property type="match status" value="1"/>
</dbReference>
<sequence length="1146" mass="128755">MFSGNTVNEISGGVFNHVLGTQINKTRIVNHSNDAIQMLWNAIADVGATHDAETRYPPPKCHPQTRLALLDTLLDWIRSSDQATAPACWLSGPAGSGKSAIAQTVADIGEREGFLASSFFFSRDDPRRNNPSSLILVLAYEMAGQVDGLRHQIERALKQKPNLLQATVEKQFKELVLKPLSSLTDHEWTKNPPLVIIDGLDECEGSEAQKRVLHLLIYALKDRIPLRFLICSRPEISLREIILNNEIFRLITLDDSWTTSSDIKLVLCDGFARIRESRKYEQVRFPDPWPSDEAIEELDRKACGQFLYVTTVLKFVDDDHSQPWKRLDEILSATYTTENGTPYRDLDHLYCKILSCNPDHSRVVDILGTVLNVENTRILDDLNRVVSPSLVEDVLGLLAGDVSLALRDMHSVLDIGSAEKRIKVLHASFIDFLHDQSRSHLFFVDDSRYCEPFFIHRMLRGVNERLEWYMHLPDSARSCILEDDFLLGPDWQAGSSHKRAGGHTPDMTYLTWNDLPLSGIPGYEGDHGENLNLDKLLDLTLKASIRSGNQSSLSDPFRGFDTITTWLETHSAGQEAIMRWFTRGTTFEMRTSNADIPLPATFLDDLSTVIAFQIFQAMVFPDDALPEHLIDSVSHLWHNVRLHRNIFTDLRVVGVGRHCTCDSFYPNSISFLCKNGVYHLQLHVATIEIIKLYTELEATTKNDLSFVLTGLLKYWGPQEEMLSFFLDIAKHIRGTNDLKRAIVWLNSFDQHSLSESVGNSSRARLHACYVRIATDLMQSIDTNLPGDYGIALWYPLLCFGEPSLLRRCGPEVDLLPLFGRILRRTKMNSTYGLPEETVLQAHNWLQGFPLDAVEDLVAELNRVQISDIAHSLMSKPVLYTFGGSVWAAAPELAVAELYPEGSIDTKVINLLQGENFNPTFIKLNPNATLPTLEANGKAYTSTKDVIAYLVENASRPVKKGTKLIDIIHEDRLDPNFAFLLSRNEEELKAKGAGMVTAFLAGRQEALNKFSSTPEATAFKSFFESKLAANGGLLGIYKGEAPAAAKEGFFKQSQNHYDTIATFVNQELPRYLPESGFVGGDQPGEDDFHLGAWLARIAATLGAKQTEEGLEAFEKAYGKKLPEKVVKYWKTWAEQPSWKKVYTEGIH</sequence>
<name>A0AAW0AS73_9AGAR</name>
<reference evidence="4 5" key="1">
    <citation type="submission" date="2024-01" db="EMBL/GenBank/DDBJ databases">
        <title>A draft genome for a cacao thread blight-causing isolate of Paramarasmius palmivorus.</title>
        <authorList>
            <person name="Baruah I.K."/>
            <person name="Bukari Y."/>
            <person name="Amoako-Attah I."/>
            <person name="Meinhardt L.W."/>
            <person name="Bailey B.A."/>
            <person name="Cohen S.P."/>
        </authorList>
    </citation>
    <scope>NUCLEOTIDE SEQUENCE [LARGE SCALE GENOMIC DNA]</scope>
    <source>
        <strain evidence="4 5">GH-12</strain>
    </source>
</reference>
<dbReference type="AlphaFoldDB" id="A0AAW0AS73"/>
<evidence type="ECO:0000259" key="2">
    <source>
        <dbReference type="Pfam" id="PF13417"/>
    </source>
</evidence>
<protein>
    <recommendedName>
        <fullName evidence="6">NACHT domain-containing protein</fullName>
    </recommendedName>
</protein>
<proteinExistence type="predicted"/>
<feature type="domain" description="Nephrocystin 3-like N-terminal" evidence="3">
    <location>
        <begin position="73"/>
        <end position="233"/>
    </location>
</feature>
<dbReference type="InterPro" id="IPR027417">
    <property type="entry name" value="P-loop_NTPase"/>
</dbReference>
<dbReference type="Gene3D" id="3.40.30.10">
    <property type="entry name" value="Glutaredoxin"/>
    <property type="match status" value="1"/>
</dbReference>
<dbReference type="Proteomes" id="UP001383192">
    <property type="component" value="Unassembled WGS sequence"/>
</dbReference>
<dbReference type="InterPro" id="IPR004045">
    <property type="entry name" value="Glutathione_S-Trfase_N"/>
</dbReference>
<dbReference type="Pfam" id="PF24883">
    <property type="entry name" value="NPHP3_N"/>
    <property type="match status" value="1"/>
</dbReference>
<keyword evidence="5" id="KW-1185">Reference proteome</keyword>
<dbReference type="EMBL" id="JAYKXP010000303">
    <property type="protein sequence ID" value="KAK7015877.1"/>
    <property type="molecule type" value="Genomic_DNA"/>
</dbReference>
<evidence type="ECO:0000259" key="3">
    <source>
        <dbReference type="Pfam" id="PF24883"/>
    </source>
</evidence>
<dbReference type="Gene3D" id="3.40.50.300">
    <property type="entry name" value="P-loop containing nucleotide triphosphate hydrolases"/>
    <property type="match status" value="1"/>
</dbReference>
<evidence type="ECO:0008006" key="6">
    <source>
        <dbReference type="Google" id="ProtNLM"/>
    </source>
</evidence>
<comment type="caution">
    <text evidence="4">The sequence shown here is derived from an EMBL/GenBank/DDBJ whole genome shotgun (WGS) entry which is preliminary data.</text>
</comment>
<organism evidence="4 5">
    <name type="scientific">Paramarasmius palmivorus</name>
    <dbReference type="NCBI Taxonomy" id="297713"/>
    <lineage>
        <taxon>Eukaryota</taxon>
        <taxon>Fungi</taxon>
        <taxon>Dikarya</taxon>
        <taxon>Basidiomycota</taxon>
        <taxon>Agaricomycotina</taxon>
        <taxon>Agaricomycetes</taxon>
        <taxon>Agaricomycetidae</taxon>
        <taxon>Agaricales</taxon>
        <taxon>Marasmiineae</taxon>
        <taxon>Marasmiaceae</taxon>
        <taxon>Paramarasmius</taxon>
    </lineage>
</organism>
<gene>
    <name evidence="4" type="ORF">VNI00_019019</name>
</gene>
<feature type="domain" description="GST N-terminal" evidence="2">
    <location>
        <begin position="902"/>
        <end position="955"/>
    </location>
</feature>
<dbReference type="PANTHER" id="PTHR10039">
    <property type="entry name" value="AMELOGENIN"/>
    <property type="match status" value="1"/>
</dbReference>